<keyword evidence="6 12" id="KW-0378">Hydrolase</keyword>
<evidence type="ECO:0000256" key="8">
    <source>
        <dbReference type="ARBA" id="ARBA00023180"/>
    </source>
</evidence>
<dbReference type="Gramene" id="Pp3c13_1470V3.2">
    <property type="protein sequence ID" value="Pp3c13_1470V3.2"/>
    <property type="gene ID" value="Pp3c13_1470"/>
</dbReference>
<dbReference type="InterPro" id="IPR008928">
    <property type="entry name" value="6-hairpin_glycosidase_sf"/>
</dbReference>
<dbReference type="GO" id="GO:0008810">
    <property type="term" value="F:cellulase activity"/>
    <property type="evidence" value="ECO:0007669"/>
    <property type="project" value="UniProtKB-EC"/>
</dbReference>
<keyword evidence="8" id="KW-0325">Glycoprotein</keyword>
<dbReference type="Gramene" id="Pp3c13_1470V3.3">
    <property type="protein sequence ID" value="Pp3c13_1470V3.3"/>
    <property type="gene ID" value="Pp3c13_1470"/>
</dbReference>
<evidence type="ECO:0000256" key="7">
    <source>
        <dbReference type="ARBA" id="ARBA00023001"/>
    </source>
</evidence>
<reference evidence="15 17" key="2">
    <citation type="journal article" date="2018" name="Plant J.">
        <title>The Physcomitrella patens chromosome-scale assembly reveals moss genome structure and evolution.</title>
        <authorList>
            <person name="Lang D."/>
            <person name="Ullrich K.K."/>
            <person name="Murat F."/>
            <person name="Fuchs J."/>
            <person name="Jenkins J."/>
            <person name="Haas F.B."/>
            <person name="Piednoel M."/>
            <person name="Gundlach H."/>
            <person name="Van Bel M."/>
            <person name="Meyberg R."/>
            <person name="Vives C."/>
            <person name="Morata J."/>
            <person name="Symeonidi A."/>
            <person name="Hiss M."/>
            <person name="Muchero W."/>
            <person name="Kamisugi Y."/>
            <person name="Saleh O."/>
            <person name="Blanc G."/>
            <person name="Decker E.L."/>
            <person name="van Gessel N."/>
            <person name="Grimwood J."/>
            <person name="Hayes R.D."/>
            <person name="Graham S.W."/>
            <person name="Gunter L.E."/>
            <person name="McDaniel S.F."/>
            <person name="Hoernstein S.N.W."/>
            <person name="Larsson A."/>
            <person name="Li F.W."/>
            <person name="Perroud P.F."/>
            <person name="Phillips J."/>
            <person name="Ranjan P."/>
            <person name="Rokshar D.S."/>
            <person name="Rothfels C.J."/>
            <person name="Schneider L."/>
            <person name="Shu S."/>
            <person name="Stevenson D.W."/>
            <person name="Thummler F."/>
            <person name="Tillich M."/>
            <person name="Villarreal Aguilar J.C."/>
            <person name="Widiez T."/>
            <person name="Wong G.K."/>
            <person name="Wymore A."/>
            <person name="Zhang Y."/>
            <person name="Zimmer A.D."/>
            <person name="Quatrano R.S."/>
            <person name="Mayer K.F.X."/>
            <person name="Goodstein D."/>
            <person name="Casacuberta J.M."/>
            <person name="Vandepoele K."/>
            <person name="Reski R."/>
            <person name="Cuming A.C."/>
            <person name="Tuskan G.A."/>
            <person name="Maumus F."/>
            <person name="Salse J."/>
            <person name="Schmutz J."/>
            <person name="Rensing S.A."/>
        </authorList>
    </citation>
    <scope>NUCLEOTIDE SEQUENCE [LARGE SCALE GENOMIC DNA]</scope>
    <source>
        <strain evidence="16 17">cv. Gransden 2004</strain>
    </source>
</reference>
<gene>
    <name evidence="16" type="primary">LOC112290261</name>
    <name evidence="15" type="ORF">PHYPA_016838</name>
</gene>
<keyword evidence="4" id="KW-0964">Secreted</keyword>
<reference evidence="16" key="3">
    <citation type="submission" date="2020-12" db="UniProtKB">
        <authorList>
            <consortium name="EnsemblPlants"/>
        </authorList>
    </citation>
    <scope>IDENTIFICATION</scope>
</reference>
<name>A0A2K1JKF5_PHYPA</name>
<dbReference type="FunFam" id="1.50.10.10:FF:000020">
    <property type="entry name" value="Endoglucanase"/>
    <property type="match status" value="1"/>
</dbReference>
<keyword evidence="11 12" id="KW-0624">Polysaccharide degradation</keyword>
<keyword evidence="10 12" id="KW-0326">Glycosidase</keyword>
<dbReference type="Gene3D" id="1.50.10.10">
    <property type="match status" value="1"/>
</dbReference>
<dbReference type="OrthoDB" id="10257085at2759"/>
<dbReference type="Pfam" id="PF00759">
    <property type="entry name" value="Glyco_hydro_9"/>
    <property type="match status" value="1"/>
</dbReference>
<keyword evidence="7 13" id="KW-0136">Cellulose degradation</keyword>
<dbReference type="EnsemblPlants" id="Pp3c13_1470V3.6">
    <property type="protein sequence ID" value="Pp3c13_1470V3.6"/>
    <property type="gene ID" value="Pp3c13_1470"/>
</dbReference>
<evidence type="ECO:0000256" key="9">
    <source>
        <dbReference type="ARBA" id="ARBA00023277"/>
    </source>
</evidence>
<evidence type="ECO:0000259" key="14">
    <source>
        <dbReference type="SMART" id="SM01063"/>
    </source>
</evidence>
<dbReference type="Gramene" id="Pp3c13_1470V3.6">
    <property type="protein sequence ID" value="Pp3c13_1470V3.6"/>
    <property type="gene ID" value="Pp3c13_1470"/>
</dbReference>
<dbReference type="EnsemblPlants" id="Pp3c13_1470V3.3">
    <property type="protein sequence ID" value="Pp3c13_1470V3.3"/>
    <property type="gene ID" value="Pp3c13_1470"/>
</dbReference>
<dbReference type="EMBL" id="ABEU02000013">
    <property type="protein sequence ID" value="PNR42009.1"/>
    <property type="molecule type" value="Genomic_DNA"/>
</dbReference>
<dbReference type="STRING" id="3218.A0A2K1JKF5"/>
<dbReference type="PaxDb" id="3218-PP1S176_127V6.1"/>
<proteinExistence type="inferred from homology"/>
<dbReference type="Pfam" id="PF09478">
    <property type="entry name" value="CBM49"/>
    <property type="match status" value="1"/>
</dbReference>
<keyword evidence="5" id="KW-0732">Signal</keyword>
<dbReference type="SUPFAM" id="SSF48208">
    <property type="entry name" value="Six-hairpin glycosidases"/>
    <property type="match status" value="1"/>
</dbReference>
<accession>A0A2K1JKF5</accession>
<evidence type="ECO:0000256" key="6">
    <source>
        <dbReference type="ARBA" id="ARBA00022801"/>
    </source>
</evidence>
<evidence type="ECO:0000313" key="16">
    <source>
        <dbReference type="EnsemblPlants" id="Pp3c13_1470V3.1"/>
    </source>
</evidence>
<evidence type="ECO:0000256" key="1">
    <source>
        <dbReference type="ARBA" id="ARBA00000966"/>
    </source>
</evidence>
<keyword evidence="17" id="KW-1185">Reference proteome</keyword>
<sequence length="638" mass="70679">MRAAEMASTSLNYELQWAFLSIVLTTRSFVSAANFDYGDALHKSFLFLEAQRSGKLPANQRVNWRGDSGLSDGSSAGVDLVGGYYDAGDNVKFGLPLAFTVTMLSWSVLEYGSQLQSQGQLQYSLDAIKWGTDYLIKAHPSPNFLYGEVGDGDSDHLCWQRPEDMTTSRTAYAITPQRPGSDLAGETAAAMAAASLAFRSSNPSYSDELLLHARQLFTFADTYRGKYDSSIPQAKKYYQSTSGYDDELLWAAVWLHEASREDGYLKYVADNADLLGGTGWGMDQFSWDNKYAGVQLKVTKLLLNGKAGDYTSPFQRYQEKAEYYLCAAIHKNHGLQMPKTPGGMYWIFYWNPMQYVTTAAFLLTVGHDYYSSSGQQLSHCSSPVDNAELLAAGNAQVDYILGNNNRRISYLVGFGENYPQRVHHRASSMVAFNKNSGFIGCKDGYANWYNAQTPNPNLLVGAVVGGPDQNDNFIDQRDAYLMTEPAIYNTAPLVGVLARLQAGGSTQYAELNQSAVSAVRSATQQSKIFHGGSHAPHLAFPPVRVVQKLQEEWSYGGQRYFKYVGSLENSSRHTVSSLTVVIHRLYGPLWGLTPQQTNGNSYTFPSHTKALAPGQKIDFTYIHHNEEAQIFVGRYTLV</sequence>
<protein>
    <recommendedName>
        <fullName evidence="13">Endoglucanase</fullName>
        <ecNumber evidence="13">3.2.1.4</ecNumber>
    </recommendedName>
</protein>
<dbReference type="InterPro" id="IPR018221">
    <property type="entry name" value="Glyco_hydro_9_His_AS"/>
</dbReference>
<dbReference type="RefSeq" id="XP_073394482.1">
    <property type="nucleotide sequence ID" value="XM_073538381.1"/>
</dbReference>
<evidence type="ECO:0000256" key="2">
    <source>
        <dbReference type="ARBA" id="ARBA00004613"/>
    </source>
</evidence>
<reference evidence="15 17" key="1">
    <citation type="journal article" date="2008" name="Science">
        <title>The Physcomitrella genome reveals evolutionary insights into the conquest of land by plants.</title>
        <authorList>
            <person name="Rensing S."/>
            <person name="Lang D."/>
            <person name="Zimmer A."/>
            <person name="Terry A."/>
            <person name="Salamov A."/>
            <person name="Shapiro H."/>
            <person name="Nishiyama T."/>
            <person name="Perroud P.-F."/>
            <person name="Lindquist E."/>
            <person name="Kamisugi Y."/>
            <person name="Tanahashi T."/>
            <person name="Sakakibara K."/>
            <person name="Fujita T."/>
            <person name="Oishi K."/>
            <person name="Shin-I T."/>
            <person name="Kuroki Y."/>
            <person name="Toyoda A."/>
            <person name="Suzuki Y."/>
            <person name="Hashimoto A."/>
            <person name="Yamaguchi K."/>
            <person name="Sugano A."/>
            <person name="Kohara Y."/>
            <person name="Fujiyama A."/>
            <person name="Anterola A."/>
            <person name="Aoki S."/>
            <person name="Ashton N."/>
            <person name="Barbazuk W.B."/>
            <person name="Barker E."/>
            <person name="Bennetzen J."/>
            <person name="Bezanilla M."/>
            <person name="Blankenship R."/>
            <person name="Cho S.H."/>
            <person name="Dutcher S."/>
            <person name="Estelle M."/>
            <person name="Fawcett J.A."/>
            <person name="Gundlach H."/>
            <person name="Hanada K."/>
            <person name="Heyl A."/>
            <person name="Hicks K.A."/>
            <person name="Hugh J."/>
            <person name="Lohr M."/>
            <person name="Mayer K."/>
            <person name="Melkozernov A."/>
            <person name="Murata T."/>
            <person name="Nelson D."/>
            <person name="Pils B."/>
            <person name="Prigge M."/>
            <person name="Reiss B."/>
            <person name="Renner T."/>
            <person name="Rombauts S."/>
            <person name="Rushton P."/>
            <person name="Sanderfoot A."/>
            <person name="Schween G."/>
            <person name="Shiu S.-H."/>
            <person name="Stueber K."/>
            <person name="Theodoulou F.L."/>
            <person name="Tu H."/>
            <person name="Van de Peer Y."/>
            <person name="Verrier P.J."/>
            <person name="Waters E."/>
            <person name="Wood A."/>
            <person name="Yang L."/>
            <person name="Cove D."/>
            <person name="Cuming A."/>
            <person name="Hasebe M."/>
            <person name="Lucas S."/>
            <person name="Mishler D.B."/>
            <person name="Reski R."/>
            <person name="Grigoriev I."/>
            <person name="Quatrano R.S."/>
            <person name="Boore J.L."/>
        </authorList>
    </citation>
    <scope>NUCLEOTIDE SEQUENCE [LARGE SCALE GENOMIC DNA]</scope>
    <source>
        <strain evidence="16 17">cv. Gransden 2004</strain>
    </source>
</reference>
<evidence type="ECO:0000256" key="5">
    <source>
        <dbReference type="ARBA" id="ARBA00022729"/>
    </source>
</evidence>
<comment type="subcellular location">
    <subcellularLocation>
        <location evidence="2">Secreted</location>
    </subcellularLocation>
</comment>
<dbReference type="Gramene" id="Pp3c13_1470V3.1">
    <property type="protein sequence ID" value="Pp3c13_1470V3.1"/>
    <property type="gene ID" value="Pp3c13_1470"/>
</dbReference>
<dbReference type="PROSITE" id="PS00592">
    <property type="entry name" value="GH9_2"/>
    <property type="match status" value="1"/>
</dbReference>
<evidence type="ECO:0000256" key="3">
    <source>
        <dbReference type="ARBA" id="ARBA00007072"/>
    </source>
</evidence>
<comment type="catalytic activity">
    <reaction evidence="1 13">
        <text>Endohydrolysis of (1-&gt;4)-beta-D-glucosidic linkages in cellulose, lichenin and cereal beta-D-glucans.</text>
        <dbReference type="EC" id="3.2.1.4"/>
    </reaction>
</comment>
<dbReference type="EnsemblPlants" id="Pp3c13_1470V3.1">
    <property type="protein sequence ID" value="Pp3c13_1470V3.1"/>
    <property type="gene ID" value="Pp3c13_1470"/>
</dbReference>
<dbReference type="InterPro" id="IPR001701">
    <property type="entry name" value="Glyco_hydro_9"/>
</dbReference>
<dbReference type="GO" id="GO:0005576">
    <property type="term" value="C:extracellular region"/>
    <property type="evidence" value="ECO:0007669"/>
    <property type="project" value="UniProtKB-SubCell"/>
</dbReference>
<evidence type="ECO:0000256" key="4">
    <source>
        <dbReference type="ARBA" id="ARBA00022525"/>
    </source>
</evidence>
<dbReference type="OMA" id="RAIWRHH"/>
<organism evidence="15">
    <name type="scientific">Physcomitrium patens</name>
    <name type="common">Spreading-leaved earth moss</name>
    <name type="synonym">Physcomitrella patens</name>
    <dbReference type="NCBI Taxonomy" id="3218"/>
    <lineage>
        <taxon>Eukaryota</taxon>
        <taxon>Viridiplantae</taxon>
        <taxon>Streptophyta</taxon>
        <taxon>Embryophyta</taxon>
        <taxon>Bryophyta</taxon>
        <taxon>Bryophytina</taxon>
        <taxon>Bryopsida</taxon>
        <taxon>Funariidae</taxon>
        <taxon>Funariales</taxon>
        <taxon>Funariaceae</taxon>
        <taxon>Physcomitrium</taxon>
    </lineage>
</organism>
<dbReference type="GO" id="GO:0030245">
    <property type="term" value="P:cellulose catabolic process"/>
    <property type="evidence" value="ECO:0007669"/>
    <property type="project" value="UniProtKB-KW"/>
</dbReference>
<dbReference type="InterPro" id="IPR012341">
    <property type="entry name" value="6hp_glycosidase-like_sf"/>
</dbReference>
<dbReference type="InterPro" id="IPR019028">
    <property type="entry name" value="CBM_49"/>
</dbReference>
<dbReference type="FunCoup" id="A0A2K1JKF5">
    <property type="interactions" value="174"/>
</dbReference>
<dbReference type="Proteomes" id="UP000006727">
    <property type="component" value="Chromosome 13"/>
</dbReference>
<evidence type="ECO:0000256" key="10">
    <source>
        <dbReference type="ARBA" id="ARBA00023295"/>
    </source>
</evidence>
<dbReference type="AlphaFoldDB" id="A0A2K1JKF5"/>
<dbReference type="GeneID" id="112290261"/>
<evidence type="ECO:0000313" key="17">
    <source>
        <dbReference type="Proteomes" id="UP000006727"/>
    </source>
</evidence>
<evidence type="ECO:0000313" key="15">
    <source>
        <dbReference type="EMBL" id="PNR42009.1"/>
    </source>
</evidence>
<comment type="similarity">
    <text evidence="3 12 13">Belongs to the glycosyl hydrolase 9 (cellulase E) family.</text>
</comment>
<feature type="active site" evidence="12">
    <location>
        <position position="423"/>
    </location>
</feature>
<dbReference type="EC" id="3.2.1.4" evidence="13"/>
<evidence type="ECO:0000256" key="11">
    <source>
        <dbReference type="ARBA" id="ARBA00023326"/>
    </source>
</evidence>
<dbReference type="EnsemblPlants" id="Pp3c13_1470V3.4">
    <property type="protein sequence ID" value="Pp3c13_1470V3.4"/>
    <property type="gene ID" value="Pp3c13_1470"/>
</dbReference>
<evidence type="ECO:0000256" key="12">
    <source>
        <dbReference type="PROSITE-ProRule" id="PRU10059"/>
    </source>
</evidence>
<evidence type="ECO:0000256" key="13">
    <source>
        <dbReference type="RuleBase" id="RU361166"/>
    </source>
</evidence>
<dbReference type="SMART" id="SM01063">
    <property type="entry name" value="CBM49"/>
    <property type="match status" value="1"/>
</dbReference>
<dbReference type="Gramene" id="Pp3c13_1470V3.4">
    <property type="protein sequence ID" value="Pp3c13_1470V3.4"/>
    <property type="gene ID" value="Pp3c13_1470"/>
</dbReference>
<dbReference type="PANTHER" id="PTHR22298">
    <property type="entry name" value="ENDO-1,4-BETA-GLUCANASE"/>
    <property type="match status" value="1"/>
</dbReference>
<keyword evidence="9 12" id="KW-0119">Carbohydrate metabolism</keyword>
<dbReference type="EnsemblPlants" id="Pp3c13_1470V3.2">
    <property type="protein sequence ID" value="Pp3c13_1470V3.2"/>
    <property type="gene ID" value="Pp3c13_1470"/>
</dbReference>
<feature type="domain" description="Carbohydrate binding" evidence="14">
    <location>
        <begin position="543"/>
        <end position="626"/>
    </location>
</feature>
<dbReference type="GO" id="GO:0030246">
    <property type="term" value="F:carbohydrate binding"/>
    <property type="evidence" value="ECO:0007669"/>
    <property type="project" value="InterPro"/>
</dbReference>